<accession>A0A421DR82</accession>
<keyword evidence="3" id="KW-1185">Reference proteome</keyword>
<evidence type="ECO:0000256" key="1">
    <source>
        <dbReference type="SAM" id="Phobius"/>
    </source>
</evidence>
<keyword evidence="1" id="KW-0472">Membrane</keyword>
<evidence type="ECO:0000313" key="3">
    <source>
        <dbReference type="Proteomes" id="UP000285648"/>
    </source>
</evidence>
<dbReference type="Proteomes" id="UP000285648">
    <property type="component" value="Unassembled WGS sequence"/>
</dbReference>
<name>A0A421DR82_9GAMM</name>
<comment type="caution">
    <text evidence="2">The sequence shown here is derived from an EMBL/GenBank/DDBJ whole genome shotgun (WGS) entry which is preliminary data.</text>
</comment>
<dbReference type="EMBL" id="MJLZ01000008">
    <property type="protein sequence ID" value="RLM26483.1"/>
    <property type="molecule type" value="Genomic_DNA"/>
</dbReference>
<keyword evidence="1" id="KW-1133">Transmembrane helix</keyword>
<feature type="transmembrane region" description="Helical" evidence="1">
    <location>
        <begin position="48"/>
        <end position="69"/>
    </location>
</feature>
<protein>
    <submittedName>
        <fullName evidence="2">Uncharacterized protein</fullName>
    </submittedName>
</protein>
<proteinExistence type="predicted"/>
<keyword evidence="1" id="KW-0812">Transmembrane</keyword>
<dbReference type="AlphaFoldDB" id="A0A421DR82"/>
<gene>
    <name evidence="2" type="ORF">BIY29_05330</name>
</gene>
<evidence type="ECO:0000313" key="2">
    <source>
        <dbReference type="EMBL" id="RLM26483.1"/>
    </source>
</evidence>
<reference evidence="2 3" key="1">
    <citation type="submission" date="2016-09" db="EMBL/GenBank/DDBJ databases">
        <authorList>
            <person name="Doonan J."/>
            <person name="Pachebat J.A."/>
            <person name="Golyshin P.N."/>
            <person name="Denman S."/>
            <person name="Mcdonald J.E."/>
        </authorList>
    </citation>
    <scope>NUCLEOTIDE SEQUENCE [LARGE SCALE GENOMIC DNA]</scope>
    <source>
        <strain evidence="2 3">NCPPB 3934</strain>
    </source>
</reference>
<dbReference type="OrthoDB" id="6432406at2"/>
<organism evidence="2 3">
    <name type="scientific">Brenneria alni</name>
    <dbReference type="NCBI Taxonomy" id="71656"/>
    <lineage>
        <taxon>Bacteria</taxon>
        <taxon>Pseudomonadati</taxon>
        <taxon>Pseudomonadota</taxon>
        <taxon>Gammaproteobacteria</taxon>
        <taxon>Enterobacterales</taxon>
        <taxon>Pectobacteriaceae</taxon>
        <taxon>Brenneria</taxon>
    </lineage>
</organism>
<sequence>MSSTAFIICLILAAVMITIHPVFSVPFIIAAFLITGKCRMDLNSNTSIILGVTGFLLFLTLIMCIRSWLR</sequence>